<gene>
    <name evidence="2" type="ORF">M5X09_23995</name>
</gene>
<protein>
    <submittedName>
        <fullName evidence="2">Uncharacterized protein</fullName>
    </submittedName>
</protein>
<dbReference type="Proteomes" id="UP001207626">
    <property type="component" value="Unassembled WGS sequence"/>
</dbReference>
<comment type="caution">
    <text evidence="2">The sequence shown here is derived from an EMBL/GenBank/DDBJ whole genome shotgun (WGS) entry which is preliminary data.</text>
</comment>
<evidence type="ECO:0000313" key="2">
    <source>
        <dbReference type="EMBL" id="MCY9522683.1"/>
    </source>
</evidence>
<feature type="chain" id="PRO_5045839990" evidence="1">
    <location>
        <begin position="30"/>
        <end position="311"/>
    </location>
</feature>
<proteinExistence type="predicted"/>
<organism evidence="2 3">
    <name type="scientific">Paenibacillus apiarius</name>
    <dbReference type="NCBI Taxonomy" id="46240"/>
    <lineage>
        <taxon>Bacteria</taxon>
        <taxon>Bacillati</taxon>
        <taxon>Bacillota</taxon>
        <taxon>Bacilli</taxon>
        <taxon>Bacillales</taxon>
        <taxon>Paenibacillaceae</taxon>
        <taxon>Paenibacillus</taxon>
    </lineage>
</organism>
<sequence>MNSTIAAKSIALVILASALGAQLSMPAQAQLVQENAAVPNSAAQRLDVRSVTGIITEMKDDPNGRVVTVTSDSGAKTNLIIDKDTRIRDAATKRTALGSSILIGKGLKITAEYAPLLTEARILNSGKAKVIAVTADDPAHHLTLNGIVEKVNDNAIYMRGERYMAVKVNDQTAIVNANGQAVSLDSIKEGAELTIDHGPRMMVTFPGTVTADRIVVKAKYSHTDGTIAELLKGSEASNGSMSMKISHDNSTTAIDDIMYLLNDHVVMMTEQGKRLTMDELKPGMNVTIYHGLFMTKSVPAAAGVKLLLVKS</sequence>
<evidence type="ECO:0000313" key="3">
    <source>
        <dbReference type="Proteomes" id="UP001207626"/>
    </source>
</evidence>
<feature type="signal peptide" evidence="1">
    <location>
        <begin position="1"/>
        <end position="29"/>
    </location>
</feature>
<keyword evidence="1" id="KW-0732">Signal</keyword>
<dbReference type="RefSeq" id="WP_087432158.1">
    <property type="nucleotide sequence ID" value="NZ_JAMDLV010000082.1"/>
</dbReference>
<evidence type="ECO:0000256" key="1">
    <source>
        <dbReference type="SAM" id="SignalP"/>
    </source>
</evidence>
<dbReference type="EMBL" id="JAMDLW010000043">
    <property type="protein sequence ID" value="MCY9522683.1"/>
    <property type="molecule type" value="Genomic_DNA"/>
</dbReference>
<keyword evidence="3" id="KW-1185">Reference proteome</keyword>
<accession>A0ABT4DZ97</accession>
<reference evidence="2 3" key="1">
    <citation type="submission" date="2022-05" db="EMBL/GenBank/DDBJ databases">
        <title>Genome Sequencing of Bee-Associated Microbes.</title>
        <authorList>
            <person name="Dunlap C."/>
        </authorList>
    </citation>
    <scope>NUCLEOTIDE SEQUENCE [LARGE SCALE GENOMIC DNA]</scope>
    <source>
        <strain evidence="2 3">NRRL NRS-1438</strain>
    </source>
</reference>
<name>A0ABT4DZ97_9BACL</name>